<reference evidence="1" key="1">
    <citation type="journal article" date="2021" name="PeerJ">
        <title>Extensive microbial diversity within the chicken gut microbiome revealed by metagenomics and culture.</title>
        <authorList>
            <person name="Gilroy R."/>
            <person name="Ravi A."/>
            <person name="Getino M."/>
            <person name="Pursley I."/>
            <person name="Horton D.L."/>
            <person name="Alikhan N.F."/>
            <person name="Baker D."/>
            <person name="Gharbi K."/>
            <person name="Hall N."/>
            <person name="Watson M."/>
            <person name="Adriaenssens E.M."/>
            <person name="Foster-Nyarko E."/>
            <person name="Jarju S."/>
            <person name="Secka A."/>
            <person name="Antonio M."/>
            <person name="Oren A."/>
            <person name="Chaudhuri R.R."/>
            <person name="La Ragione R."/>
            <person name="Hildebrand F."/>
            <person name="Pallen M.J."/>
        </authorList>
    </citation>
    <scope>NUCLEOTIDE SEQUENCE</scope>
    <source>
        <strain evidence="1">ChiBcec2-3848</strain>
    </source>
</reference>
<sequence>MKMWSGVLFFAFFWKRKAAVGAGRCGKICRFSPSGKPLHNKMKKVKKILTVIQTRNAFCNGAFA</sequence>
<evidence type="ECO:0000313" key="2">
    <source>
        <dbReference type="Proteomes" id="UP000823886"/>
    </source>
</evidence>
<name>A0A9D2PJQ8_9FIRM</name>
<accession>A0A9D2PJQ8</accession>
<proteinExistence type="predicted"/>
<dbReference type="EMBL" id="DWVZ01000015">
    <property type="protein sequence ID" value="HJC62302.1"/>
    <property type="molecule type" value="Genomic_DNA"/>
</dbReference>
<evidence type="ECO:0000313" key="1">
    <source>
        <dbReference type="EMBL" id="HJC62302.1"/>
    </source>
</evidence>
<dbReference type="Proteomes" id="UP000823886">
    <property type="component" value="Unassembled WGS sequence"/>
</dbReference>
<organism evidence="1 2">
    <name type="scientific">Candidatus Blautia merdavium</name>
    <dbReference type="NCBI Taxonomy" id="2838494"/>
    <lineage>
        <taxon>Bacteria</taxon>
        <taxon>Bacillati</taxon>
        <taxon>Bacillota</taxon>
        <taxon>Clostridia</taxon>
        <taxon>Lachnospirales</taxon>
        <taxon>Lachnospiraceae</taxon>
        <taxon>Blautia</taxon>
    </lineage>
</organism>
<feature type="non-terminal residue" evidence="1">
    <location>
        <position position="64"/>
    </location>
</feature>
<reference evidence="1" key="2">
    <citation type="submission" date="2021-04" db="EMBL/GenBank/DDBJ databases">
        <authorList>
            <person name="Gilroy R."/>
        </authorList>
    </citation>
    <scope>NUCLEOTIDE SEQUENCE</scope>
    <source>
        <strain evidence="1">ChiBcec2-3848</strain>
    </source>
</reference>
<gene>
    <name evidence="1" type="ORF">H9753_01605</name>
</gene>
<dbReference type="AlphaFoldDB" id="A0A9D2PJQ8"/>
<protein>
    <submittedName>
        <fullName evidence="1">Uncharacterized protein</fullName>
    </submittedName>
</protein>
<comment type="caution">
    <text evidence="1">The sequence shown here is derived from an EMBL/GenBank/DDBJ whole genome shotgun (WGS) entry which is preliminary data.</text>
</comment>